<keyword evidence="3" id="KW-1185">Reference proteome</keyword>
<sequence length="260" mass="29310">MKVQRRVKERRKHVKQASSEEGETSSRTHPVDAVRHQRRALIQLGSRLEEVRSILMAQRSTNRQRTENNSSEMDMEDGGEDEDVEMEDEPDYGAVKNEEDSKTNETDDQTDEKESHQEENGIGHFDADNCEWENDTVSFPRPIISVGRPKGTNRCLSSTSADTSETSGIGSLSEASALGDDHFDTELGHSPISKPSPGGSSTDESVVEPALEEADIDKEVKCELQPKEPYIDHMKINMQSKIDQLPLPEALKQYLMYYRR</sequence>
<name>A0AA88Y1M6_PINIB</name>
<evidence type="ECO:0000313" key="2">
    <source>
        <dbReference type="EMBL" id="KAK3092070.1"/>
    </source>
</evidence>
<feature type="compositionally biased region" description="Polar residues" evidence="1">
    <location>
        <begin position="58"/>
        <end position="71"/>
    </location>
</feature>
<feature type="compositionally biased region" description="Basic and acidic residues" evidence="1">
    <location>
        <begin position="96"/>
        <end position="105"/>
    </location>
</feature>
<proteinExistence type="predicted"/>
<reference evidence="2" key="1">
    <citation type="submission" date="2019-08" db="EMBL/GenBank/DDBJ databases">
        <title>The improved chromosome-level genome for the pearl oyster Pinctada fucata martensii using PacBio sequencing and Hi-C.</title>
        <authorList>
            <person name="Zheng Z."/>
        </authorList>
    </citation>
    <scope>NUCLEOTIDE SEQUENCE</scope>
    <source>
        <strain evidence="2">ZZ-2019</strain>
        <tissue evidence="2">Adductor muscle</tissue>
    </source>
</reference>
<feature type="compositionally biased region" description="Low complexity" evidence="1">
    <location>
        <begin position="188"/>
        <end position="201"/>
    </location>
</feature>
<dbReference type="Proteomes" id="UP001186944">
    <property type="component" value="Unassembled WGS sequence"/>
</dbReference>
<organism evidence="2 3">
    <name type="scientific">Pinctada imbricata</name>
    <name type="common">Atlantic pearl-oyster</name>
    <name type="synonym">Pinctada martensii</name>
    <dbReference type="NCBI Taxonomy" id="66713"/>
    <lineage>
        <taxon>Eukaryota</taxon>
        <taxon>Metazoa</taxon>
        <taxon>Spiralia</taxon>
        <taxon>Lophotrochozoa</taxon>
        <taxon>Mollusca</taxon>
        <taxon>Bivalvia</taxon>
        <taxon>Autobranchia</taxon>
        <taxon>Pteriomorphia</taxon>
        <taxon>Pterioida</taxon>
        <taxon>Pterioidea</taxon>
        <taxon>Pteriidae</taxon>
        <taxon>Pinctada</taxon>
    </lineage>
</organism>
<protein>
    <submittedName>
        <fullName evidence="2">Uncharacterized protein</fullName>
    </submittedName>
</protein>
<feature type="compositionally biased region" description="Polar residues" evidence="1">
    <location>
        <begin position="154"/>
        <end position="174"/>
    </location>
</feature>
<feature type="compositionally biased region" description="Basic and acidic residues" evidence="1">
    <location>
        <begin position="24"/>
        <end position="35"/>
    </location>
</feature>
<dbReference type="AlphaFoldDB" id="A0AA88Y1M6"/>
<gene>
    <name evidence="2" type="ORF">FSP39_024911</name>
</gene>
<feature type="compositionally biased region" description="Basic and acidic residues" evidence="1">
    <location>
        <begin position="112"/>
        <end position="127"/>
    </location>
</feature>
<evidence type="ECO:0000313" key="3">
    <source>
        <dbReference type="Proteomes" id="UP001186944"/>
    </source>
</evidence>
<feature type="region of interest" description="Disordered" evidence="1">
    <location>
        <begin position="1"/>
        <end position="38"/>
    </location>
</feature>
<feature type="compositionally biased region" description="Acidic residues" evidence="1">
    <location>
        <begin position="73"/>
        <end position="91"/>
    </location>
</feature>
<feature type="compositionally biased region" description="Basic residues" evidence="1">
    <location>
        <begin position="1"/>
        <end position="15"/>
    </location>
</feature>
<feature type="region of interest" description="Disordered" evidence="1">
    <location>
        <begin position="55"/>
        <end position="209"/>
    </location>
</feature>
<comment type="caution">
    <text evidence="2">The sequence shown here is derived from an EMBL/GenBank/DDBJ whole genome shotgun (WGS) entry which is preliminary data.</text>
</comment>
<evidence type="ECO:0000256" key="1">
    <source>
        <dbReference type="SAM" id="MobiDB-lite"/>
    </source>
</evidence>
<accession>A0AA88Y1M6</accession>
<dbReference type="EMBL" id="VSWD01000010">
    <property type="protein sequence ID" value="KAK3092070.1"/>
    <property type="molecule type" value="Genomic_DNA"/>
</dbReference>